<dbReference type="EMBL" id="WNDQ01000032">
    <property type="protein sequence ID" value="KAF1020663.1"/>
    <property type="molecule type" value="Genomic_DNA"/>
</dbReference>
<keyword evidence="1" id="KW-0805">Transcription regulation</keyword>
<dbReference type="PRINTS" id="PR00035">
    <property type="entry name" value="HTHGNTR"/>
</dbReference>
<dbReference type="InterPro" id="IPR036390">
    <property type="entry name" value="WH_DNA-bd_sf"/>
</dbReference>
<gene>
    <name evidence="5" type="primary">lutR_5</name>
    <name evidence="5" type="ORF">GAK30_02367</name>
</gene>
<dbReference type="InterPro" id="IPR000524">
    <property type="entry name" value="Tscrpt_reg_HTH_GntR"/>
</dbReference>
<dbReference type="PANTHER" id="PTHR43537:SF5">
    <property type="entry name" value="UXU OPERON TRANSCRIPTIONAL REGULATOR"/>
    <property type="match status" value="1"/>
</dbReference>
<sequence length="253" mass="27870">MSDHSTADTDLAATDWSERISGANKATASRVYRAILQAIRDGALKAGDKLPNERLLSVQFATSRSTVRHALAMMDTQGLVVRKVGSGTYLRETVLQLLDAADLPVAAHHESVPTYMEILEGRLLFEPAMVALSASRADAGDFARMRQHLAVVRDAPRWIDFKEGIYGVHLAIFKATKNRFLIQVFETVISDRRAVDYDGRNGVQGPVSPLVREQTLRELGEIVDALEARDGKLAASLTQDYFTRILGSLNLYG</sequence>
<dbReference type="CDD" id="cd07377">
    <property type="entry name" value="WHTH_GntR"/>
    <property type="match status" value="1"/>
</dbReference>
<evidence type="ECO:0000259" key="4">
    <source>
        <dbReference type="PROSITE" id="PS50949"/>
    </source>
</evidence>
<keyword evidence="3" id="KW-0804">Transcription</keyword>
<accession>A0A7V8FN46</accession>
<organism evidence="5 6">
    <name type="scientific">Paracidovorax wautersii</name>
    <dbReference type="NCBI Taxonomy" id="1177982"/>
    <lineage>
        <taxon>Bacteria</taxon>
        <taxon>Pseudomonadati</taxon>
        <taxon>Pseudomonadota</taxon>
        <taxon>Betaproteobacteria</taxon>
        <taxon>Burkholderiales</taxon>
        <taxon>Comamonadaceae</taxon>
        <taxon>Paracidovorax</taxon>
    </lineage>
</organism>
<dbReference type="InterPro" id="IPR011711">
    <property type="entry name" value="GntR_C"/>
</dbReference>
<dbReference type="SUPFAM" id="SSF46785">
    <property type="entry name" value="Winged helix' DNA-binding domain"/>
    <property type="match status" value="1"/>
</dbReference>
<dbReference type="PROSITE" id="PS50949">
    <property type="entry name" value="HTH_GNTR"/>
    <property type="match status" value="1"/>
</dbReference>
<proteinExistence type="predicted"/>
<dbReference type="PANTHER" id="PTHR43537">
    <property type="entry name" value="TRANSCRIPTIONAL REGULATOR, GNTR FAMILY"/>
    <property type="match status" value="1"/>
</dbReference>
<dbReference type="AlphaFoldDB" id="A0A7V8FN46"/>
<dbReference type="Pfam" id="PF00392">
    <property type="entry name" value="GntR"/>
    <property type="match status" value="1"/>
</dbReference>
<evidence type="ECO:0000313" key="5">
    <source>
        <dbReference type="EMBL" id="KAF1020663.1"/>
    </source>
</evidence>
<keyword evidence="2" id="KW-0238">DNA-binding</keyword>
<dbReference type="SUPFAM" id="SSF48008">
    <property type="entry name" value="GntR ligand-binding domain-like"/>
    <property type="match status" value="1"/>
</dbReference>
<evidence type="ECO:0000313" key="6">
    <source>
        <dbReference type="Proteomes" id="UP000461670"/>
    </source>
</evidence>
<comment type="caution">
    <text evidence="5">The sequence shown here is derived from an EMBL/GenBank/DDBJ whole genome shotgun (WGS) entry which is preliminary data.</text>
</comment>
<evidence type="ECO:0000256" key="3">
    <source>
        <dbReference type="ARBA" id="ARBA00023163"/>
    </source>
</evidence>
<dbReference type="Gene3D" id="1.10.10.10">
    <property type="entry name" value="Winged helix-like DNA-binding domain superfamily/Winged helix DNA-binding domain"/>
    <property type="match status" value="1"/>
</dbReference>
<protein>
    <submittedName>
        <fullName evidence="5">HTH-type transcriptional regulator LutR</fullName>
    </submittedName>
</protein>
<dbReference type="Proteomes" id="UP000461670">
    <property type="component" value="Unassembled WGS sequence"/>
</dbReference>
<evidence type="ECO:0000256" key="1">
    <source>
        <dbReference type="ARBA" id="ARBA00023015"/>
    </source>
</evidence>
<dbReference type="GO" id="GO:0003700">
    <property type="term" value="F:DNA-binding transcription factor activity"/>
    <property type="evidence" value="ECO:0007669"/>
    <property type="project" value="InterPro"/>
</dbReference>
<evidence type="ECO:0000256" key="2">
    <source>
        <dbReference type="ARBA" id="ARBA00023125"/>
    </source>
</evidence>
<dbReference type="SMART" id="SM00895">
    <property type="entry name" value="FCD"/>
    <property type="match status" value="1"/>
</dbReference>
<dbReference type="GO" id="GO:0003677">
    <property type="term" value="F:DNA binding"/>
    <property type="evidence" value="ECO:0007669"/>
    <property type="project" value="UniProtKB-KW"/>
</dbReference>
<dbReference type="InterPro" id="IPR036388">
    <property type="entry name" value="WH-like_DNA-bd_sf"/>
</dbReference>
<name>A0A7V8FN46_9BURK</name>
<feature type="domain" description="HTH gntR-type" evidence="4">
    <location>
        <begin position="25"/>
        <end position="93"/>
    </location>
</feature>
<dbReference type="Pfam" id="PF07729">
    <property type="entry name" value="FCD"/>
    <property type="match status" value="1"/>
</dbReference>
<reference evidence="6" key="1">
    <citation type="journal article" date="2020" name="MBio">
        <title>Horizontal gene transfer to a defensive symbiont with a reduced genome amongst a multipartite beetle microbiome.</title>
        <authorList>
            <person name="Waterworth S.C."/>
            <person name="Florez L.V."/>
            <person name="Rees E.R."/>
            <person name="Hertweck C."/>
            <person name="Kaltenpoth M."/>
            <person name="Kwan J.C."/>
        </authorList>
    </citation>
    <scope>NUCLEOTIDE SEQUENCE [LARGE SCALE GENOMIC DNA]</scope>
</reference>
<dbReference type="SMART" id="SM00345">
    <property type="entry name" value="HTH_GNTR"/>
    <property type="match status" value="1"/>
</dbReference>
<dbReference type="Gene3D" id="1.20.120.530">
    <property type="entry name" value="GntR ligand-binding domain-like"/>
    <property type="match status" value="1"/>
</dbReference>
<dbReference type="InterPro" id="IPR008920">
    <property type="entry name" value="TF_FadR/GntR_C"/>
</dbReference>